<dbReference type="SMART" id="SM00256">
    <property type="entry name" value="FBOX"/>
    <property type="match status" value="1"/>
</dbReference>
<dbReference type="InterPro" id="IPR032675">
    <property type="entry name" value="LRR_dom_sf"/>
</dbReference>
<name>A0AAW2Z0B8_9EUKA</name>
<comment type="caution">
    <text evidence="2">The sequence shown here is derived from an EMBL/GenBank/DDBJ whole genome shotgun (WGS) entry which is preliminary data.</text>
</comment>
<dbReference type="Pfam" id="PF12937">
    <property type="entry name" value="F-box-like"/>
    <property type="match status" value="1"/>
</dbReference>
<dbReference type="InterPro" id="IPR036047">
    <property type="entry name" value="F-box-like_dom_sf"/>
</dbReference>
<gene>
    <name evidence="2" type="ORF">AKO1_012956</name>
</gene>
<dbReference type="InterPro" id="IPR001810">
    <property type="entry name" value="F-box_dom"/>
</dbReference>
<evidence type="ECO:0000313" key="3">
    <source>
        <dbReference type="Proteomes" id="UP001431209"/>
    </source>
</evidence>
<evidence type="ECO:0000259" key="1">
    <source>
        <dbReference type="SMART" id="SM00256"/>
    </source>
</evidence>
<dbReference type="SUPFAM" id="SSF52047">
    <property type="entry name" value="RNI-like"/>
    <property type="match status" value="1"/>
</dbReference>
<dbReference type="SUPFAM" id="SSF81383">
    <property type="entry name" value="F-box domain"/>
    <property type="match status" value="1"/>
</dbReference>
<dbReference type="Gene3D" id="1.20.1280.50">
    <property type="match status" value="1"/>
</dbReference>
<reference evidence="2 3" key="1">
    <citation type="submission" date="2024-03" db="EMBL/GenBank/DDBJ databases">
        <title>The Acrasis kona genome and developmental transcriptomes reveal deep origins of eukaryotic multicellular pathways.</title>
        <authorList>
            <person name="Sheikh S."/>
            <person name="Fu C.-J."/>
            <person name="Brown M.W."/>
            <person name="Baldauf S.L."/>
        </authorList>
    </citation>
    <scope>NUCLEOTIDE SEQUENCE [LARGE SCALE GENOMIC DNA]</scope>
    <source>
        <strain evidence="2 3">ATCC MYA-3509</strain>
    </source>
</reference>
<dbReference type="EMBL" id="JAOPGA020000840">
    <property type="protein sequence ID" value="KAL0482301.1"/>
    <property type="molecule type" value="Genomic_DNA"/>
</dbReference>
<dbReference type="Proteomes" id="UP001431209">
    <property type="component" value="Unassembled WGS sequence"/>
</dbReference>
<protein>
    <recommendedName>
        <fullName evidence="1">F-box domain-containing protein</fullName>
    </recommendedName>
</protein>
<accession>A0AAW2Z0B8</accession>
<feature type="domain" description="F-box" evidence="1">
    <location>
        <begin position="15"/>
        <end position="55"/>
    </location>
</feature>
<keyword evidence="3" id="KW-1185">Reference proteome</keyword>
<sequence length="596" mass="69351">MTTEKSILFVGAVDLDVDVWCEIFSFLSPQDLLQAICVCTAWKKWCFENRIWKYHLFRVNQPTETSVRHMTVDLQNRHIREGSYLHDDEDEQESWERQVRQDNLSACLYALVHVDSQINHGNTHVNLRQNRSLTDSAFLHLLKLRCEKKKKSRKKSQPNENQTPLEVRLIEHLILDSCEYLTDKSLLRLVKLHKRNSQILSLRHLSVEKCRFTTSGLHEILCISSQNLEYLNLSYNQYIFSHLFKDGIQLNRLTTLNLSGYPFSFESSDHHIINSLPNLIHLYLNECLMMTTDNLCALTSGQVGPKLQTLEICHNSYLTYRYFAQLYLLPKHGHHGNMWPHQCVDDYLSKCVSLINLDLSGSRLHRSFFYFGNLVNLLPNIECFKMNQCDVVPTMSYGTKCACSSGYLILPEHTVNVGTKWTKLHTLELEVDDEYQYRQGNMILRRRPVLHPKCIQHFMECRSLRKMKLGRNKRHLKNNGYVPMGGVEENIIGPSVCMTCSVTDIPQLDSGFEKLQQLSICLLDVPWNNLQFVRHMAFHSVNLTRLNLTVENLPPGNRRDRPEDEFTWDVIESFLESCGKLVKISLYPINKQTEQG</sequence>
<evidence type="ECO:0000313" key="2">
    <source>
        <dbReference type="EMBL" id="KAL0482301.1"/>
    </source>
</evidence>
<dbReference type="AlphaFoldDB" id="A0AAW2Z0B8"/>
<organism evidence="2 3">
    <name type="scientific">Acrasis kona</name>
    <dbReference type="NCBI Taxonomy" id="1008807"/>
    <lineage>
        <taxon>Eukaryota</taxon>
        <taxon>Discoba</taxon>
        <taxon>Heterolobosea</taxon>
        <taxon>Tetramitia</taxon>
        <taxon>Eutetramitia</taxon>
        <taxon>Acrasidae</taxon>
        <taxon>Acrasis</taxon>
    </lineage>
</organism>
<proteinExistence type="predicted"/>
<dbReference type="Gene3D" id="3.80.10.10">
    <property type="entry name" value="Ribonuclease Inhibitor"/>
    <property type="match status" value="1"/>
</dbReference>